<dbReference type="EMBL" id="AWWV01011491">
    <property type="protein sequence ID" value="OMO72051.1"/>
    <property type="molecule type" value="Genomic_DNA"/>
</dbReference>
<reference evidence="2 3" key="1">
    <citation type="submission" date="2013-09" db="EMBL/GenBank/DDBJ databases">
        <title>Corchorus capsularis genome sequencing.</title>
        <authorList>
            <person name="Alam M."/>
            <person name="Haque M.S."/>
            <person name="Islam M.S."/>
            <person name="Emdad E.M."/>
            <person name="Islam M.M."/>
            <person name="Ahmed B."/>
            <person name="Halim A."/>
            <person name="Hossen Q.M.M."/>
            <person name="Hossain M.Z."/>
            <person name="Ahmed R."/>
            <person name="Khan M.M."/>
            <person name="Islam R."/>
            <person name="Rashid M.M."/>
            <person name="Khan S.A."/>
            <person name="Rahman M.S."/>
            <person name="Alam M."/>
        </authorList>
    </citation>
    <scope>NUCLEOTIDE SEQUENCE [LARGE SCALE GENOMIC DNA]</scope>
    <source>
        <strain evidence="3">cv. CVL-1</strain>
        <tissue evidence="2">Whole seedling</tissue>
    </source>
</reference>
<feature type="compositionally biased region" description="Pro residues" evidence="1">
    <location>
        <begin position="41"/>
        <end position="58"/>
    </location>
</feature>
<dbReference type="OrthoDB" id="10462610at2759"/>
<gene>
    <name evidence="2" type="ORF">CCACVL1_17977</name>
</gene>
<sequence length="76" mass="8105">MALEAVQPQKLSGSLWSKRYPPPKSNRESAQSITSPKMRPRAPPPPGQLTPPPPPPPKSLRCITCAVTGGNRGIVP</sequence>
<dbReference type="AlphaFoldDB" id="A0A1R3HPG7"/>
<evidence type="ECO:0000313" key="3">
    <source>
        <dbReference type="Proteomes" id="UP000188268"/>
    </source>
</evidence>
<feature type="region of interest" description="Disordered" evidence="1">
    <location>
        <begin position="1"/>
        <end position="62"/>
    </location>
</feature>
<organism evidence="2 3">
    <name type="scientific">Corchorus capsularis</name>
    <name type="common">Jute</name>
    <dbReference type="NCBI Taxonomy" id="210143"/>
    <lineage>
        <taxon>Eukaryota</taxon>
        <taxon>Viridiplantae</taxon>
        <taxon>Streptophyta</taxon>
        <taxon>Embryophyta</taxon>
        <taxon>Tracheophyta</taxon>
        <taxon>Spermatophyta</taxon>
        <taxon>Magnoliopsida</taxon>
        <taxon>eudicotyledons</taxon>
        <taxon>Gunneridae</taxon>
        <taxon>Pentapetalae</taxon>
        <taxon>rosids</taxon>
        <taxon>malvids</taxon>
        <taxon>Malvales</taxon>
        <taxon>Malvaceae</taxon>
        <taxon>Grewioideae</taxon>
        <taxon>Apeibeae</taxon>
        <taxon>Corchorus</taxon>
    </lineage>
</organism>
<proteinExistence type="predicted"/>
<protein>
    <submittedName>
        <fullName evidence="2">Uncharacterized protein</fullName>
    </submittedName>
</protein>
<keyword evidence="3" id="KW-1185">Reference proteome</keyword>
<evidence type="ECO:0000313" key="2">
    <source>
        <dbReference type="EMBL" id="OMO72051.1"/>
    </source>
</evidence>
<name>A0A1R3HPG7_COCAP</name>
<accession>A0A1R3HPG7</accession>
<dbReference type="Proteomes" id="UP000188268">
    <property type="component" value="Unassembled WGS sequence"/>
</dbReference>
<evidence type="ECO:0000256" key="1">
    <source>
        <dbReference type="SAM" id="MobiDB-lite"/>
    </source>
</evidence>
<comment type="caution">
    <text evidence="2">The sequence shown here is derived from an EMBL/GenBank/DDBJ whole genome shotgun (WGS) entry which is preliminary data.</text>
</comment>
<dbReference type="Gramene" id="OMO72051">
    <property type="protein sequence ID" value="OMO72051"/>
    <property type="gene ID" value="CCACVL1_17977"/>
</dbReference>